<dbReference type="InterPro" id="IPR029063">
    <property type="entry name" value="SAM-dependent_MTases_sf"/>
</dbReference>
<dbReference type="InterPro" id="IPR007757">
    <property type="entry name" value="MT-A70-like"/>
</dbReference>
<organism evidence="2 3">
    <name type="scientific">Chilo suppressalis</name>
    <name type="common">Asiatic rice borer moth</name>
    <dbReference type="NCBI Taxonomy" id="168631"/>
    <lineage>
        <taxon>Eukaryota</taxon>
        <taxon>Metazoa</taxon>
        <taxon>Ecdysozoa</taxon>
        <taxon>Arthropoda</taxon>
        <taxon>Hexapoda</taxon>
        <taxon>Insecta</taxon>
        <taxon>Pterygota</taxon>
        <taxon>Neoptera</taxon>
        <taxon>Endopterygota</taxon>
        <taxon>Lepidoptera</taxon>
        <taxon>Glossata</taxon>
        <taxon>Ditrysia</taxon>
        <taxon>Pyraloidea</taxon>
        <taxon>Crambidae</taxon>
        <taxon>Crambinae</taxon>
        <taxon>Chilo</taxon>
    </lineage>
</organism>
<dbReference type="PANTHER" id="PTHR12829:SF4">
    <property type="entry name" value="N(6)-ADENINE-SPECIFIC METHYLTRANSFERASE METTL4"/>
    <property type="match status" value="1"/>
</dbReference>
<dbReference type="Pfam" id="PF05063">
    <property type="entry name" value="MT-A70"/>
    <property type="match status" value="1"/>
</dbReference>
<keyword evidence="3" id="KW-1185">Reference proteome</keyword>
<dbReference type="EMBL" id="OU963912">
    <property type="protein sequence ID" value="CAH0401323.1"/>
    <property type="molecule type" value="Genomic_DNA"/>
</dbReference>
<evidence type="ECO:0000256" key="1">
    <source>
        <dbReference type="PROSITE-ProRule" id="PRU00489"/>
    </source>
</evidence>
<proteinExistence type="inferred from homology"/>
<name>A0ABN8B109_CHISP</name>
<dbReference type="SUPFAM" id="SSF53335">
    <property type="entry name" value="S-adenosyl-L-methionine-dependent methyltransferases"/>
    <property type="match status" value="1"/>
</dbReference>
<gene>
    <name evidence="2" type="ORF">CHILSU_LOCUS4546</name>
</gene>
<dbReference type="PROSITE" id="PS51143">
    <property type="entry name" value="MT_A70"/>
    <property type="match status" value="1"/>
</dbReference>
<dbReference type="InterPro" id="IPR002052">
    <property type="entry name" value="DNA_methylase_N6_adenine_CS"/>
</dbReference>
<evidence type="ECO:0008006" key="4">
    <source>
        <dbReference type="Google" id="ProtNLM"/>
    </source>
</evidence>
<reference evidence="2" key="1">
    <citation type="submission" date="2021-12" db="EMBL/GenBank/DDBJ databases">
        <authorList>
            <person name="King R."/>
        </authorList>
    </citation>
    <scope>NUCLEOTIDE SEQUENCE</scope>
</reference>
<dbReference type="PANTHER" id="PTHR12829">
    <property type="entry name" value="N6-ADENOSINE-METHYLTRANSFERASE"/>
    <property type="match status" value="1"/>
</dbReference>
<accession>A0ABN8B109</accession>
<protein>
    <recommendedName>
        <fullName evidence="4">Methyltransferase-like protein 4</fullName>
    </recommendedName>
</protein>
<dbReference type="Proteomes" id="UP001153292">
    <property type="component" value="Chromosome 19"/>
</dbReference>
<evidence type="ECO:0000313" key="2">
    <source>
        <dbReference type="EMBL" id="CAH0401323.1"/>
    </source>
</evidence>
<dbReference type="PROSITE" id="PS00092">
    <property type="entry name" value="N6_MTASE"/>
    <property type="match status" value="1"/>
</dbReference>
<sequence length="352" mass="41225">MALRYNYHNCCLLDHNEFIFNVYKDIVLNEKKFTIKFNNKLFCIKNTKNSVNNRKRKHDQNIFTAETINVKNRYEKFKENLLCNTEDKIQKEFDDLTTKEVRELSQNLFEATIFHYAGKSGGNNSETSLRCKIENDYFFIPPKCRFYCNCVKVQCANLYCKYDIIIADPPWWNKYIRRLKTANDKLSYSMMYNEDIASLPVKELLSKNCLIAVWCTNAPSCIEAVKSQIFPAWGLEYVTTWYWLKVTVDLEPICAFGSGCNKQPYERLIIGKVGQINEIPKDRILISVPSALHSHKPPLLDLLTPYVNVKKPEVLELFARYLLPNTTSVGYEPLKWQHESLYELIENKNEVI</sequence>
<evidence type="ECO:0000313" key="3">
    <source>
        <dbReference type="Proteomes" id="UP001153292"/>
    </source>
</evidence>
<comment type="similarity">
    <text evidence="1">Belongs to the MT-A70-like family.</text>
</comment>